<dbReference type="EMBL" id="DS995900">
    <property type="protein sequence ID" value="EEA25277.1"/>
    <property type="molecule type" value="Genomic_DNA"/>
</dbReference>
<reference evidence="3" key="1">
    <citation type="journal article" date="2015" name="Genome Announc.">
        <title>Genome sequence of the AIDS-associated pathogen Penicillium marneffei (ATCC18224) and its near taxonomic relative Talaromyces stipitatus (ATCC10500).</title>
        <authorList>
            <person name="Nierman W.C."/>
            <person name="Fedorova-Abrams N.D."/>
            <person name="Andrianopoulos A."/>
        </authorList>
    </citation>
    <scope>NUCLEOTIDE SEQUENCE [LARGE SCALE GENOMIC DNA]</scope>
    <source>
        <strain evidence="3">ATCC 18224 / CBS 334.59 / QM 7333</strain>
    </source>
</reference>
<accession>B6QAL9</accession>
<feature type="coiled-coil region" evidence="1">
    <location>
        <begin position="112"/>
        <end position="142"/>
    </location>
</feature>
<name>B6QAL9_TALMQ</name>
<dbReference type="Proteomes" id="UP000001294">
    <property type="component" value="Unassembled WGS sequence"/>
</dbReference>
<dbReference type="OrthoDB" id="4224222at2759"/>
<protein>
    <submittedName>
        <fullName evidence="2">Uncharacterized protein</fullName>
    </submittedName>
</protein>
<dbReference type="AlphaFoldDB" id="B6QAL9"/>
<evidence type="ECO:0000256" key="1">
    <source>
        <dbReference type="SAM" id="Coils"/>
    </source>
</evidence>
<dbReference type="VEuPathDB" id="FungiDB:PMAA_063930"/>
<keyword evidence="3" id="KW-1185">Reference proteome</keyword>
<dbReference type="STRING" id="441960.B6QAL9"/>
<keyword evidence="1" id="KW-0175">Coiled coil</keyword>
<dbReference type="HOGENOM" id="CLU_1082228_0_0_1"/>
<evidence type="ECO:0000313" key="3">
    <source>
        <dbReference type="Proteomes" id="UP000001294"/>
    </source>
</evidence>
<proteinExistence type="predicted"/>
<sequence length="257" mass="29588">MSCSAASIYTHYGQDPNNHPDQKEINSIVSKVHTDPLSRLVLGRDGVLRSLNLENEVIDAVGLPPRLIKAFMDRFPYNEELEARFHNSDGTSVPQEQWWAPNPSILPQAYTAEQKEEARREYEEKKDIIEEMKEKRKNGEIKGCGVVIRIALCCLKYRRIFDYENSQKHLLRVPLSMNRPPGYREKHRSRTMIWFFRAAPQLGHKSVFFGFVLQPWLGSLQGLPADPTPMISRYTPETREELAECKGVLAYAMAKIL</sequence>
<gene>
    <name evidence="2" type="ORF">PMAA_063930</name>
</gene>
<evidence type="ECO:0000313" key="2">
    <source>
        <dbReference type="EMBL" id="EEA25277.1"/>
    </source>
</evidence>
<organism evidence="2 3">
    <name type="scientific">Talaromyces marneffei (strain ATCC 18224 / CBS 334.59 / QM 7333)</name>
    <name type="common">Penicillium marneffei</name>
    <dbReference type="NCBI Taxonomy" id="441960"/>
    <lineage>
        <taxon>Eukaryota</taxon>
        <taxon>Fungi</taxon>
        <taxon>Dikarya</taxon>
        <taxon>Ascomycota</taxon>
        <taxon>Pezizomycotina</taxon>
        <taxon>Eurotiomycetes</taxon>
        <taxon>Eurotiomycetidae</taxon>
        <taxon>Eurotiales</taxon>
        <taxon>Trichocomaceae</taxon>
        <taxon>Talaromyces</taxon>
        <taxon>Talaromyces sect. Talaromyces</taxon>
    </lineage>
</organism>